<dbReference type="EMBL" id="OZ035841">
    <property type="protein sequence ID" value="CAL1590398.1"/>
    <property type="molecule type" value="Genomic_DNA"/>
</dbReference>
<feature type="domain" description="Serpin" evidence="11">
    <location>
        <begin position="2074"/>
        <end position="2431"/>
    </location>
</feature>
<feature type="compositionally biased region" description="Polar residues" evidence="9">
    <location>
        <begin position="1258"/>
        <end position="1275"/>
    </location>
</feature>
<dbReference type="Pfam" id="PF00135">
    <property type="entry name" value="COesterase"/>
    <property type="match status" value="2"/>
</dbReference>
<sequence length="2434" mass="280689">MEQKRLYQDWSERGSFTDRKRREYKRGESKRGESKRGESKRGEYKRGEYKRGESKRGESKRGEYKRGQSKRGEYKRGEYKRGESKRGESKRGEYNRGEYKRGEYKRGESKRGESKRGEYKRGESKRGESKRGESKRGESKRGEYKRGEYKRGESKRGESKRGEYKRGESKRGEYNRGEYKRGEYKRGEYKRGESKRGEYNRGESKRGESKRGESKRGEYNRGESKRGEYKRGEYNRGESKRGEYKRGESKRGESKRGEYKRGEYNRGESKRGESKRGESKRGESKRGEYNRGESKRGESKRGESKRGESKRGEYKRGQSKRGEYKRGEYKRGESKRGEYKRGESKRGEYKRGEYKRGEYKRGEYKRGQSKRGEYKRGESKRGESKRGEYKRGQSKRGEYKRGESKRGESKRGESKRGESKRGEYKRGEYKRGESREESLREESTREESQREESTTEESTREESTREESTREESPREESPREESTREESPREESPREESPREESPREESTREESPREESTREESTREESPREESTREESPREESTREESTREESTREESTREDSPREESTREESLREESPREESTREESPREESTRGRVREESPREESPREESQREESPREESTKRGEYKRGEYKRGESKRGESKRGEYKRGESKRGEYKRGEYKRGEYKRGEYKRGESKRGEYREESPREESPREESPREESTREESPREESPREESTREESTREESPREESPREESTREESPREESTREESPREESTREESPREESPREESQERRVQERRVQERRVQERRVQERRVQERRVKRGEYKRGVSPREEESTREESPREESPREGESKRGESKRGEYKRGEYKRGESKRGEYKRGEYKRGEYKRGESKRGERRVRGEYKRGEYKRGESKRGEYKRGESKRGEYKRGEYKRGESKRGESKRGEYKRGESREESPREESTREESTERRVTREEEYKRGESKRGEYKRGEYHREESPREESTREESPREESTREESPREESPREESTREDSPREESPERRVRREESTREESTREESPREESPREESPREERERRVQERRVQERRFASQFINTSPPPTFLPIRNISPLTLPPSHHWTPLTSTPNIQYLPSHVISPLPAPPPTSHSHLIALSFPLPQFTPLPPISSSSPPLSISGTPPTPASSLTSPLLPTAPFLLPILLSCRSLSRLRPPAPLSYPLCSLSPPSSFFEAPSALTRNPPHRNPHSPAFLSCVFLVFALSSPLGMVSLLDSLDINGPTPSSSQTHHASDSRCSPSTPPHTAHRLTCIPLLSFLPPDHRTPPTPRGPFRHVDDPSTFIDSPRMPRTCMPRLPTVYAPLTPCSPCFLSTGDQSAKGNYGLLDQIQALRWLNENIGHFGGDPERITIFGSGAGASCVNLLILSHHSEGFSTIITLYTPLSCVIFITSASARLHLTPPPSTLTASGLFHRAIAQSGTAISSWSVNYQPLKYTKILARKVGCTYTETADLVDCLRRKNFRELVDQDIQPARYHIAFGPVVDGDVVPDDPEILMQQGEFLNYDMLIGVNQGEGMKFVDDSEDNEGISAAAFDYTISNFVDNLYGYPEGKDILRETIKFMYTDWADRDNGDMRRKTLLALFTDHQWVAPAVATAKLHAEFQSPVFFYTFYHHCQTEARPEWADAAHGDEIPYVFGVPMVGATDLFPCNFSKNDVMLSAVVMTYWTNFAKTGDPNLPVPQDTKFIHTKPNRFEEVIWTKFNSKDKQYLHIGLKPRVRDNYRANKVAFWLELVPHLHSLHEELFPTTTRSPAGSNPGPRTWPRTPGPRTTRHPYPTFPSDLEPEGSDRPDQNLFPSDTRDYSTELSVTVAVGASLLFLNILAFAALYYKRDKRHEMRRHRLSPQRGTANDLAHSQEEEIMSLQMKHSEHDPHHDLEPLRPHDILRPSCPPDYTLALRRAPDDVPLMTPNTITMIPSTISSMQPLHAFNTFPSTGQNNTLPHPHSTTRWGTMHVVERRRGGGGGGGGEEEERRRRGRRRRGGGGGGGGGEYIAQTLSRTFTLWTQQQQIFVSSFSKMLSLLCLLLSPVLVLSSLPEAQTDFGFRLFSALVQDRSNHSLVFSPVGITAVLSMVQQGASGHTHRALTEAMGYSLRERGLARQQRLLLARLSQVTDSASGLFLERTLSLGKSFRRSLNKAFSSSAHQVDLSRPEEAREVINAWVSDHTHGAIPDFLAPGSLSEETRLLLLNALHFHGRWRAPFDRRMTHERMFHCANGSSATVHMMRITERFQYGEFVSSDGLDYDVIEVPYQVEDLSLLLVSPFEPEVPLSALSTDLTSHTLRRWRQGMRTVKKQLALPRFTLVSDLNMKKVLTNMGLGNMFNLATADFTRITTDERLCVSQILQKVRLEVNEDGTEGAAASAAVMFSRMAVDEITLDRPFLFLIQHKPTGAVLFMGQFNEPQSV</sequence>
<comment type="similarity">
    <text evidence="2">Belongs to the type-B carboxylesterase/lipase family.</text>
</comment>
<evidence type="ECO:0000256" key="9">
    <source>
        <dbReference type="SAM" id="MobiDB-lite"/>
    </source>
</evidence>
<dbReference type="GO" id="GO:0007155">
    <property type="term" value="P:cell adhesion"/>
    <property type="evidence" value="ECO:0007669"/>
    <property type="project" value="UniProtKB-KW"/>
</dbReference>
<comment type="subcellular location">
    <subcellularLocation>
        <location evidence="1">Cell membrane</location>
        <topology evidence="1">Single-pass type I membrane protein</topology>
    </subcellularLocation>
</comment>
<accession>A0AAV2KK29</accession>
<dbReference type="InterPro" id="IPR042178">
    <property type="entry name" value="Serpin_sf_1"/>
</dbReference>
<evidence type="ECO:0000313" key="13">
    <source>
        <dbReference type="Proteomes" id="UP001497482"/>
    </source>
</evidence>
<feature type="transmembrane region" description="Helical" evidence="10">
    <location>
        <begin position="2048"/>
        <end position="2065"/>
    </location>
</feature>
<keyword evidence="13" id="KW-1185">Reference proteome</keyword>
<evidence type="ECO:0000256" key="10">
    <source>
        <dbReference type="SAM" id="Phobius"/>
    </source>
</evidence>
<dbReference type="InterPro" id="IPR023796">
    <property type="entry name" value="Serpin_dom"/>
</dbReference>
<dbReference type="GO" id="GO:0042043">
    <property type="term" value="F:neurexin family protein binding"/>
    <property type="evidence" value="ECO:0007669"/>
    <property type="project" value="InterPro"/>
</dbReference>
<evidence type="ECO:0000256" key="3">
    <source>
        <dbReference type="ARBA" id="ARBA00022475"/>
    </source>
</evidence>
<evidence type="ECO:0000256" key="2">
    <source>
        <dbReference type="ARBA" id="ARBA00005964"/>
    </source>
</evidence>
<keyword evidence="6" id="KW-1015">Disulfide bond</keyword>
<feature type="compositionally biased region" description="Low complexity" evidence="9">
    <location>
        <begin position="1788"/>
        <end position="1806"/>
    </location>
</feature>
<dbReference type="InterPro" id="IPR023795">
    <property type="entry name" value="Serpin_CS"/>
</dbReference>
<dbReference type="PRINTS" id="PR01090">
    <property type="entry name" value="NEUROLIGIN"/>
</dbReference>
<dbReference type="InterPro" id="IPR029058">
    <property type="entry name" value="AB_hydrolase_fold"/>
</dbReference>
<gene>
    <name evidence="12" type="ORF">KC01_LOCUS19910</name>
</gene>
<dbReference type="Pfam" id="PF00079">
    <property type="entry name" value="Serpin"/>
    <property type="match status" value="1"/>
</dbReference>
<dbReference type="PROSITE" id="PS00284">
    <property type="entry name" value="SERPIN"/>
    <property type="match status" value="1"/>
</dbReference>
<keyword evidence="4" id="KW-0130">Cell adhesion</keyword>
<dbReference type="GO" id="GO:0005886">
    <property type="term" value="C:plasma membrane"/>
    <property type="evidence" value="ECO:0007669"/>
    <property type="project" value="UniProtKB-SubCell"/>
</dbReference>
<keyword evidence="10" id="KW-0812">Transmembrane</keyword>
<evidence type="ECO:0000256" key="1">
    <source>
        <dbReference type="ARBA" id="ARBA00004251"/>
    </source>
</evidence>
<dbReference type="Gene3D" id="3.30.497.10">
    <property type="entry name" value="Antithrombin, subunit I, domain 2"/>
    <property type="match status" value="1"/>
</dbReference>
<dbReference type="PANTHER" id="PTHR43903">
    <property type="entry name" value="NEUROLIGIN"/>
    <property type="match status" value="1"/>
</dbReference>
<comment type="similarity">
    <text evidence="8">Belongs to the serpin family.</text>
</comment>
<dbReference type="SUPFAM" id="SSF56574">
    <property type="entry name" value="Serpins"/>
    <property type="match status" value="1"/>
</dbReference>
<keyword evidence="10" id="KW-1133">Transmembrane helix</keyword>
<keyword evidence="5 10" id="KW-0472">Membrane</keyword>
<dbReference type="InterPro" id="IPR051093">
    <property type="entry name" value="Neuroligin/BSAL"/>
</dbReference>
<feature type="region of interest" description="Disordered" evidence="9">
    <location>
        <begin position="1778"/>
        <end position="1829"/>
    </location>
</feature>
<evidence type="ECO:0000313" key="12">
    <source>
        <dbReference type="EMBL" id="CAL1590398.1"/>
    </source>
</evidence>
<name>A0AAV2KK29_KNICA</name>
<feature type="region of interest" description="Disordered" evidence="9">
    <location>
        <begin position="1258"/>
        <end position="1280"/>
    </location>
</feature>
<feature type="region of interest" description="Disordered" evidence="9">
    <location>
        <begin position="1987"/>
        <end position="2020"/>
    </location>
</feature>
<dbReference type="SMART" id="SM00093">
    <property type="entry name" value="SERPIN"/>
    <property type="match status" value="1"/>
</dbReference>
<protein>
    <recommendedName>
        <fullName evidence="11">Serpin domain-containing protein</fullName>
    </recommendedName>
</protein>
<dbReference type="Gene3D" id="3.40.50.1820">
    <property type="entry name" value="alpha/beta hydrolase"/>
    <property type="match status" value="1"/>
</dbReference>
<feature type="region of interest" description="Disordered" evidence="9">
    <location>
        <begin position="1"/>
        <end position="1064"/>
    </location>
</feature>
<evidence type="ECO:0000256" key="8">
    <source>
        <dbReference type="RuleBase" id="RU000411"/>
    </source>
</evidence>
<dbReference type="InterPro" id="IPR042185">
    <property type="entry name" value="Serpin_sf_2"/>
</dbReference>
<dbReference type="InterPro" id="IPR000460">
    <property type="entry name" value="Nlgn"/>
</dbReference>
<feature type="transmembrane region" description="Helical" evidence="10">
    <location>
        <begin position="1837"/>
        <end position="1860"/>
    </location>
</feature>
<evidence type="ECO:0000256" key="7">
    <source>
        <dbReference type="ARBA" id="ARBA00023180"/>
    </source>
</evidence>
<dbReference type="InterPro" id="IPR036186">
    <property type="entry name" value="Serpin_sf"/>
</dbReference>
<reference evidence="12 13" key="1">
    <citation type="submission" date="2024-04" db="EMBL/GenBank/DDBJ databases">
        <authorList>
            <person name="Waldvogel A.-M."/>
            <person name="Schoenle A."/>
        </authorList>
    </citation>
    <scope>NUCLEOTIDE SEQUENCE [LARGE SCALE GENOMIC DNA]</scope>
</reference>
<keyword evidence="3" id="KW-1003">Cell membrane</keyword>
<dbReference type="InterPro" id="IPR002018">
    <property type="entry name" value="CarbesteraseB"/>
</dbReference>
<proteinExistence type="inferred from homology"/>
<dbReference type="SUPFAM" id="SSF53474">
    <property type="entry name" value="alpha/beta-Hydrolases"/>
    <property type="match status" value="1"/>
</dbReference>
<evidence type="ECO:0000259" key="11">
    <source>
        <dbReference type="SMART" id="SM00093"/>
    </source>
</evidence>
<organism evidence="12 13">
    <name type="scientific">Knipowitschia caucasica</name>
    <name type="common">Caucasian dwarf goby</name>
    <name type="synonym">Pomatoschistus caucasicus</name>
    <dbReference type="NCBI Taxonomy" id="637954"/>
    <lineage>
        <taxon>Eukaryota</taxon>
        <taxon>Metazoa</taxon>
        <taxon>Chordata</taxon>
        <taxon>Craniata</taxon>
        <taxon>Vertebrata</taxon>
        <taxon>Euteleostomi</taxon>
        <taxon>Actinopterygii</taxon>
        <taxon>Neopterygii</taxon>
        <taxon>Teleostei</taxon>
        <taxon>Neoteleostei</taxon>
        <taxon>Acanthomorphata</taxon>
        <taxon>Gobiaria</taxon>
        <taxon>Gobiiformes</taxon>
        <taxon>Gobioidei</taxon>
        <taxon>Gobiidae</taxon>
        <taxon>Gobiinae</taxon>
        <taxon>Knipowitschia</taxon>
    </lineage>
</organism>
<dbReference type="Proteomes" id="UP001497482">
    <property type="component" value="Chromosome 19"/>
</dbReference>
<dbReference type="Gene3D" id="2.30.39.10">
    <property type="entry name" value="Alpha-1-antitrypsin, domain 1"/>
    <property type="match status" value="1"/>
</dbReference>
<feature type="region of interest" description="Disordered" evidence="9">
    <location>
        <begin position="1294"/>
        <end position="1315"/>
    </location>
</feature>
<evidence type="ECO:0000256" key="5">
    <source>
        <dbReference type="ARBA" id="ARBA00023136"/>
    </source>
</evidence>
<evidence type="ECO:0000256" key="4">
    <source>
        <dbReference type="ARBA" id="ARBA00022889"/>
    </source>
</evidence>
<evidence type="ECO:0000256" key="6">
    <source>
        <dbReference type="ARBA" id="ARBA00023157"/>
    </source>
</evidence>
<keyword evidence="7" id="KW-0325">Glycoprotein</keyword>